<dbReference type="AlphaFoldDB" id="A0A1A9WIM4"/>
<dbReference type="Proteomes" id="UP000091820">
    <property type="component" value="Unassembled WGS sequence"/>
</dbReference>
<evidence type="ECO:0000313" key="2">
    <source>
        <dbReference type="EnsemblMetazoa" id="GBRI021171-PA"/>
    </source>
</evidence>
<keyword evidence="1" id="KW-0472">Membrane</keyword>
<reference evidence="3" key="1">
    <citation type="submission" date="2014-03" db="EMBL/GenBank/DDBJ databases">
        <authorList>
            <person name="Aksoy S."/>
            <person name="Warren W."/>
            <person name="Wilson R.K."/>
        </authorList>
    </citation>
    <scope>NUCLEOTIDE SEQUENCE [LARGE SCALE GENOMIC DNA]</scope>
    <source>
        <strain evidence="3">IAEA</strain>
    </source>
</reference>
<accession>A0A1A9WIM4</accession>
<reference evidence="2" key="2">
    <citation type="submission" date="2020-05" db="UniProtKB">
        <authorList>
            <consortium name="EnsemblMetazoa"/>
        </authorList>
    </citation>
    <scope>IDENTIFICATION</scope>
    <source>
        <strain evidence="2">IAEA</strain>
    </source>
</reference>
<name>A0A1A9WIM4_9MUSC</name>
<proteinExistence type="predicted"/>
<keyword evidence="1" id="KW-0812">Transmembrane</keyword>
<dbReference type="VEuPathDB" id="VectorBase:GBRI021171"/>
<feature type="transmembrane region" description="Helical" evidence="1">
    <location>
        <begin position="28"/>
        <end position="46"/>
    </location>
</feature>
<keyword evidence="1" id="KW-1133">Transmembrane helix</keyword>
<dbReference type="EnsemblMetazoa" id="GBRI021171-RA">
    <property type="protein sequence ID" value="GBRI021171-PA"/>
    <property type="gene ID" value="GBRI021171"/>
</dbReference>
<evidence type="ECO:0000313" key="3">
    <source>
        <dbReference type="Proteomes" id="UP000091820"/>
    </source>
</evidence>
<evidence type="ECO:0000256" key="1">
    <source>
        <dbReference type="SAM" id="Phobius"/>
    </source>
</evidence>
<keyword evidence="3" id="KW-1185">Reference proteome</keyword>
<organism evidence="2 3">
    <name type="scientific">Glossina brevipalpis</name>
    <dbReference type="NCBI Taxonomy" id="37001"/>
    <lineage>
        <taxon>Eukaryota</taxon>
        <taxon>Metazoa</taxon>
        <taxon>Ecdysozoa</taxon>
        <taxon>Arthropoda</taxon>
        <taxon>Hexapoda</taxon>
        <taxon>Insecta</taxon>
        <taxon>Pterygota</taxon>
        <taxon>Neoptera</taxon>
        <taxon>Endopterygota</taxon>
        <taxon>Diptera</taxon>
        <taxon>Brachycera</taxon>
        <taxon>Muscomorpha</taxon>
        <taxon>Hippoboscoidea</taxon>
        <taxon>Glossinidae</taxon>
        <taxon>Glossina</taxon>
    </lineage>
</organism>
<sequence length="112" mass="13268">MKLNFNPSETIVPHRKLLKMRLRRLSQTCKYTIALLFLPITLYGIIDERLNYESFFKYAISSITITVLLKEERLPLAVWSRLLCHRVHKTLGRCYEKSQQNLEESNKILLQS</sequence>
<protein>
    <submittedName>
        <fullName evidence="2">Uncharacterized protein</fullName>
    </submittedName>
</protein>